<feature type="chain" id="PRO_5026071728" evidence="1">
    <location>
        <begin position="28"/>
        <end position="119"/>
    </location>
</feature>
<dbReference type="RefSeq" id="WP_168144643.1">
    <property type="nucleotide sequence ID" value="NZ_CP038799.1"/>
</dbReference>
<name>A0A6H0SAG5_9MYCO</name>
<accession>A0A6H0SAG5</accession>
<evidence type="ECO:0000313" key="3">
    <source>
        <dbReference type="EMBL" id="QIV84304.1"/>
    </source>
</evidence>
<organism evidence="3 4">
    <name type="scientific">Mycolicibacterium frederiksbergense</name>
    <dbReference type="NCBI Taxonomy" id="117567"/>
    <lineage>
        <taxon>Bacteria</taxon>
        <taxon>Bacillati</taxon>
        <taxon>Actinomycetota</taxon>
        <taxon>Actinomycetes</taxon>
        <taxon>Mycobacteriales</taxon>
        <taxon>Mycobacteriaceae</taxon>
        <taxon>Mycolicibacterium</taxon>
    </lineage>
</organism>
<gene>
    <name evidence="3" type="ORF">EXE63_28085</name>
</gene>
<dbReference type="Proteomes" id="UP000501849">
    <property type="component" value="Chromosome"/>
</dbReference>
<sequence length="119" mass="11687">MRRISLCLLSTLTAATAALAVAAPAGADSVTDSFLNAVDQAGVTAPNMVDNAALGQSVCPMLSEPGQNVADVAARVADTAGMPLGPATMFTGLAISAFCPAAVAGIGDGKVFGFDVLGF</sequence>
<keyword evidence="4" id="KW-1185">Reference proteome</keyword>
<keyword evidence="1" id="KW-0732">Signal</keyword>
<evidence type="ECO:0000256" key="1">
    <source>
        <dbReference type="SAM" id="SignalP"/>
    </source>
</evidence>
<proteinExistence type="predicted"/>
<feature type="domain" description="DUF732" evidence="2">
    <location>
        <begin position="32"/>
        <end position="100"/>
    </location>
</feature>
<evidence type="ECO:0000259" key="2">
    <source>
        <dbReference type="Pfam" id="PF05305"/>
    </source>
</evidence>
<evidence type="ECO:0000313" key="4">
    <source>
        <dbReference type="Proteomes" id="UP000501849"/>
    </source>
</evidence>
<dbReference type="InterPro" id="IPR007969">
    <property type="entry name" value="DUF732"/>
</dbReference>
<dbReference type="EMBL" id="CP038799">
    <property type="protein sequence ID" value="QIV84304.1"/>
    <property type="molecule type" value="Genomic_DNA"/>
</dbReference>
<reference evidence="3 4" key="1">
    <citation type="submission" date="2019-04" db="EMBL/GenBank/DDBJ databases">
        <title>Draft, Whole-Genome Sequence of the Anthracene-degrading Mycobacterium frederiksbergense LB501T, Isolated from a Polycyclic Aromatic Hydrocarbon (PAH)-Contaminated Soil.</title>
        <authorList>
            <person name="Augelletti F."/>
        </authorList>
    </citation>
    <scope>NUCLEOTIDE SEQUENCE [LARGE SCALE GENOMIC DNA]</scope>
    <source>
        <strain evidence="3 4">LB 501T</strain>
    </source>
</reference>
<protein>
    <submittedName>
        <fullName evidence="3">DUF732 domain-containing protein</fullName>
    </submittedName>
</protein>
<feature type="signal peptide" evidence="1">
    <location>
        <begin position="1"/>
        <end position="27"/>
    </location>
</feature>
<dbReference type="KEGG" id="mfre:EXE63_28085"/>
<dbReference type="Pfam" id="PF05305">
    <property type="entry name" value="DUF732"/>
    <property type="match status" value="1"/>
</dbReference>
<dbReference type="AlphaFoldDB" id="A0A6H0SAG5"/>